<dbReference type="EMBL" id="FNBE01000021">
    <property type="protein sequence ID" value="SDH31341.1"/>
    <property type="molecule type" value="Genomic_DNA"/>
</dbReference>
<name>A0A1G8BE18_PSEOR</name>
<evidence type="ECO:0000313" key="2">
    <source>
        <dbReference type="Proteomes" id="UP000198967"/>
    </source>
</evidence>
<dbReference type="STRING" id="366584.SAMN05216377_12111"/>
<dbReference type="AlphaFoldDB" id="A0A1G8BE18"/>
<accession>A0A1G8BE18</accession>
<keyword evidence="2" id="KW-1185">Reference proteome</keyword>
<evidence type="ECO:0000313" key="1">
    <source>
        <dbReference type="EMBL" id="SDH31341.1"/>
    </source>
</evidence>
<proteinExistence type="predicted"/>
<sequence length="146" mass="15261">MSAQDRARLHLTATTTANGEDVLKHVKMAASRVKGGGASLLTTGAQNIGAQVNVEKETAEGLSLSITSGRRLVELCTFDAVVTSTERGARLTVGGLQTYKTTQSTVMGFIPVGPKAIAGYAPYKRLLDEVAAELRSIDPSAEVTIG</sequence>
<protein>
    <submittedName>
        <fullName evidence="1">Uncharacterized protein</fullName>
    </submittedName>
</protein>
<dbReference type="OrthoDB" id="4568241at2"/>
<dbReference type="RefSeq" id="WP_093089311.1">
    <property type="nucleotide sequence ID" value="NZ_FNBE01000021.1"/>
</dbReference>
<organism evidence="1 2">
    <name type="scientific">Pseudonocardia oroxyli</name>
    <dbReference type="NCBI Taxonomy" id="366584"/>
    <lineage>
        <taxon>Bacteria</taxon>
        <taxon>Bacillati</taxon>
        <taxon>Actinomycetota</taxon>
        <taxon>Actinomycetes</taxon>
        <taxon>Pseudonocardiales</taxon>
        <taxon>Pseudonocardiaceae</taxon>
        <taxon>Pseudonocardia</taxon>
    </lineage>
</organism>
<gene>
    <name evidence="1" type="ORF">SAMN05216377_12111</name>
</gene>
<dbReference type="Proteomes" id="UP000198967">
    <property type="component" value="Unassembled WGS sequence"/>
</dbReference>
<reference evidence="1 2" key="1">
    <citation type="submission" date="2016-10" db="EMBL/GenBank/DDBJ databases">
        <authorList>
            <person name="de Groot N.N."/>
        </authorList>
    </citation>
    <scope>NUCLEOTIDE SEQUENCE [LARGE SCALE GENOMIC DNA]</scope>
    <source>
        <strain evidence="1 2">CGMCC 4.3143</strain>
    </source>
</reference>